<reference evidence="9" key="1">
    <citation type="submission" date="2015-11" db="EMBL/GenBank/DDBJ databases">
        <authorList>
            <person name="Dugat-Bony E."/>
        </authorList>
    </citation>
    <scope>NUCLEOTIDE SEQUENCE [LARGE SCALE GENOMIC DNA]</scope>
    <source>
        <strain evidence="9">Mu292</strain>
    </source>
</reference>
<dbReference type="GO" id="GO:0071555">
    <property type="term" value="P:cell wall organization"/>
    <property type="evidence" value="ECO:0007669"/>
    <property type="project" value="TreeGrafter"/>
</dbReference>
<comment type="subcellular location">
    <subcellularLocation>
        <location evidence="1">Membrane</location>
    </subcellularLocation>
</comment>
<dbReference type="InterPro" id="IPR005311">
    <property type="entry name" value="PBP_dimer"/>
</dbReference>
<dbReference type="GO" id="GO:0051301">
    <property type="term" value="P:cell division"/>
    <property type="evidence" value="ECO:0007669"/>
    <property type="project" value="UniProtKB-KW"/>
</dbReference>
<dbReference type="InterPro" id="IPR001460">
    <property type="entry name" value="PCN-bd_Tpept"/>
</dbReference>
<feature type="domain" description="Penicillin-binding protein dimerisation" evidence="7">
    <location>
        <begin position="77"/>
        <end position="248"/>
    </location>
</feature>
<dbReference type="Gene3D" id="3.90.1310.10">
    <property type="entry name" value="Penicillin-binding protein 2a (Domain 2)"/>
    <property type="match status" value="1"/>
</dbReference>
<comment type="similarity">
    <text evidence="2">Belongs to the transpeptidase family.</text>
</comment>
<evidence type="ECO:0000313" key="8">
    <source>
        <dbReference type="EMBL" id="CUU65276.1"/>
    </source>
</evidence>
<dbReference type="InterPro" id="IPR036138">
    <property type="entry name" value="PBP_dimer_sf"/>
</dbReference>
<dbReference type="SUPFAM" id="SSF56519">
    <property type="entry name" value="Penicillin binding protein dimerisation domain"/>
    <property type="match status" value="1"/>
</dbReference>
<evidence type="ECO:0000256" key="4">
    <source>
        <dbReference type="SAM" id="MobiDB-lite"/>
    </source>
</evidence>
<keyword evidence="8" id="KW-0131">Cell cycle</keyword>
<dbReference type="RefSeq" id="WP_073883551.1">
    <property type="nucleotide sequence ID" value="NZ_FAUH01000003.1"/>
</dbReference>
<evidence type="ECO:0000256" key="5">
    <source>
        <dbReference type="SAM" id="Phobius"/>
    </source>
</evidence>
<dbReference type="GO" id="GO:0008658">
    <property type="term" value="F:penicillin binding"/>
    <property type="evidence" value="ECO:0007669"/>
    <property type="project" value="InterPro"/>
</dbReference>
<dbReference type="Proteomes" id="UP000182498">
    <property type="component" value="Unassembled WGS sequence"/>
</dbReference>
<protein>
    <submittedName>
        <fullName evidence="8">Cell division protein FtsI/penicillin-binding protein 2</fullName>
    </submittedName>
</protein>
<feature type="region of interest" description="Disordered" evidence="4">
    <location>
        <begin position="1"/>
        <end position="24"/>
    </location>
</feature>
<evidence type="ECO:0000256" key="1">
    <source>
        <dbReference type="ARBA" id="ARBA00004370"/>
    </source>
</evidence>
<dbReference type="PANTHER" id="PTHR30627">
    <property type="entry name" value="PEPTIDOGLYCAN D,D-TRANSPEPTIDASE"/>
    <property type="match status" value="1"/>
</dbReference>
<keyword evidence="3 5" id="KW-0472">Membrane</keyword>
<sequence length="640" mass="68710">MEQDRTGRRNTRRGVPGNSWRTLDTSPGRFQIRGTVVVVVVVVVALVLMARLVQVQLLQQDGLAHSASEQRTVQTPLYADRGAVTDRDGRDLAYTMKASMIVAFPNQLETYMADRYKIDKRTEDNPDGALPPDEQLDEIVDELPDMLEGDTGAVKKEDLREALTSDSNYVRLVQNVDPDIAERIIARWPELSTENQDVRQYPNGAVGANIVGKYGWVGDGVEGGQYGLELSQDARLQGTNGSVTSDVGNDAVIPGTVRDRHPAVNGDSYRLTLDTDAQAYIQQQVQQAKDKAGAESASAVVLDAKSAEVIAMATSDTINPMGDLDKQVDQGKEFTNRVVENAFEPGSVAKIMTAAAAIEEGKTTPDEVLQVPGTIEMSGVTVKDAWDHGVVPYTTTGVFGKSSNVGTLMLADRVGEDKFSEYLHNFGIGQASDLGLPSETAGYVPDLDQWSGGTFANLPIGQGMSMNLLQMTSIYQALANDGVRVAPSLISSVTSPDGTKIPQDDPEETRVVSPATARTVVDMFRAVNQTDPTGVQQGTAPAAGIEGYQTAGKTGTAQQIDPDTKAYSNSNYWITYAGIAPADDPRFVVGIMLDNPQRSSDGSGGQSAAPLFHDVGSWLLDHYNVPLSATEAPRLILEAQ</sequence>
<keyword evidence="8" id="KW-0132">Cell division</keyword>
<dbReference type="SUPFAM" id="SSF56601">
    <property type="entry name" value="beta-lactamase/transpeptidase-like"/>
    <property type="match status" value="1"/>
</dbReference>
<dbReference type="Gene3D" id="3.40.710.10">
    <property type="entry name" value="DD-peptidase/beta-lactamase superfamily"/>
    <property type="match status" value="1"/>
</dbReference>
<evidence type="ECO:0000259" key="6">
    <source>
        <dbReference type="Pfam" id="PF00905"/>
    </source>
</evidence>
<dbReference type="AlphaFoldDB" id="A0A0X8XV31"/>
<dbReference type="Pfam" id="PF00905">
    <property type="entry name" value="Transpeptidase"/>
    <property type="match status" value="1"/>
</dbReference>
<dbReference type="OrthoDB" id="9789078at2"/>
<dbReference type="InterPro" id="IPR050515">
    <property type="entry name" value="Beta-lactam/transpept"/>
</dbReference>
<dbReference type="EMBL" id="FAUH01000003">
    <property type="protein sequence ID" value="CUU65276.1"/>
    <property type="molecule type" value="Genomic_DNA"/>
</dbReference>
<organism evidence="8 9">
    <name type="scientific">Corynebacterium variabile</name>
    <dbReference type="NCBI Taxonomy" id="1727"/>
    <lineage>
        <taxon>Bacteria</taxon>
        <taxon>Bacillati</taxon>
        <taxon>Actinomycetota</taxon>
        <taxon>Actinomycetes</taxon>
        <taxon>Mycobacteriales</taxon>
        <taxon>Corynebacteriaceae</taxon>
        <taxon>Corynebacterium</taxon>
    </lineage>
</organism>
<dbReference type="Pfam" id="PF03717">
    <property type="entry name" value="PBP_dimer"/>
    <property type="match status" value="1"/>
</dbReference>
<evidence type="ECO:0000313" key="9">
    <source>
        <dbReference type="Proteomes" id="UP000182498"/>
    </source>
</evidence>
<keyword evidence="5" id="KW-0812">Transmembrane</keyword>
<dbReference type="InterPro" id="IPR012338">
    <property type="entry name" value="Beta-lactam/transpept-like"/>
</dbReference>
<proteinExistence type="inferred from homology"/>
<feature type="domain" description="Penicillin-binding protein transpeptidase" evidence="6">
    <location>
        <begin position="298"/>
        <end position="615"/>
    </location>
</feature>
<name>A0A0X8XV31_9CORY</name>
<accession>A0A0X8XV31</accession>
<feature type="transmembrane region" description="Helical" evidence="5">
    <location>
        <begin position="30"/>
        <end position="50"/>
    </location>
</feature>
<keyword evidence="5" id="KW-1133">Transmembrane helix</keyword>
<evidence type="ECO:0000259" key="7">
    <source>
        <dbReference type="Pfam" id="PF03717"/>
    </source>
</evidence>
<evidence type="ECO:0000256" key="2">
    <source>
        <dbReference type="ARBA" id="ARBA00007171"/>
    </source>
</evidence>
<keyword evidence="9" id="KW-1185">Reference proteome</keyword>
<dbReference type="GO" id="GO:0005886">
    <property type="term" value="C:plasma membrane"/>
    <property type="evidence" value="ECO:0007669"/>
    <property type="project" value="TreeGrafter"/>
</dbReference>
<dbReference type="Gene3D" id="3.30.450.330">
    <property type="match status" value="1"/>
</dbReference>
<dbReference type="PANTHER" id="PTHR30627:SF1">
    <property type="entry name" value="PEPTIDOGLYCAN D,D-TRANSPEPTIDASE FTSI"/>
    <property type="match status" value="1"/>
</dbReference>
<gene>
    <name evidence="8" type="ORF">CVAR292_00594</name>
</gene>
<evidence type="ECO:0000256" key="3">
    <source>
        <dbReference type="ARBA" id="ARBA00023136"/>
    </source>
</evidence>